<keyword evidence="1" id="KW-0175">Coiled coil</keyword>
<evidence type="ECO:0000256" key="2">
    <source>
        <dbReference type="SAM" id="MobiDB-lite"/>
    </source>
</evidence>
<feature type="compositionally biased region" description="Basic residues" evidence="2">
    <location>
        <begin position="321"/>
        <end position="331"/>
    </location>
</feature>
<evidence type="ECO:0000256" key="1">
    <source>
        <dbReference type="SAM" id="Coils"/>
    </source>
</evidence>
<dbReference type="EMBL" id="JANBPY010002918">
    <property type="protein sequence ID" value="KAJ1953289.1"/>
    <property type="molecule type" value="Genomic_DNA"/>
</dbReference>
<organism evidence="3 4">
    <name type="scientific">Dispira parvispora</name>
    <dbReference type="NCBI Taxonomy" id="1520584"/>
    <lineage>
        <taxon>Eukaryota</taxon>
        <taxon>Fungi</taxon>
        <taxon>Fungi incertae sedis</taxon>
        <taxon>Zoopagomycota</taxon>
        <taxon>Kickxellomycotina</taxon>
        <taxon>Dimargaritomycetes</taxon>
        <taxon>Dimargaritales</taxon>
        <taxon>Dimargaritaceae</taxon>
        <taxon>Dispira</taxon>
    </lineage>
</organism>
<protein>
    <submittedName>
        <fullName evidence="3">Uncharacterized protein</fullName>
    </submittedName>
</protein>
<feature type="compositionally biased region" description="Polar residues" evidence="2">
    <location>
        <begin position="400"/>
        <end position="410"/>
    </location>
</feature>
<dbReference type="AlphaFoldDB" id="A0A9W8E4P7"/>
<name>A0A9W8E4P7_9FUNG</name>
<feature type="compositionally biased region" description="Low complexity" evidence="2">
    <location>
        <begin position="16"/>
        <end position="34"/>
    </location>
</feature>
<feature type="region of interest" description="Disordered" evidence="2">
    <location>
        <begin position="1"/>
        <end position="34"/>
    </location>
</feature>
<evidence type="ECO:0000313" key="4">
    <source>
        <dbReference type="Proteomes" id="UP001150925"/>
    </source>
</evidence>
<proteinExistence type="predicted"/>
<accession>A0A9W8E4P7</accession>
<feature type="region of interest" description="Disordered" evidence="2">
    <location>
        <begin position="125"/>
        <end position="147"/>
    </location>
</feature>
<dbReference type="OrthoDB" id="5674991at2759"/>
<evidence type="ECO:0000313" key="3">
    <source>
        <dbReference type="EMBL" id="KAJ1953289.1"/>
    </source>
</evidence>
<gene>
    <name evidence="3" type="ORF">IWQ62_006028</name>
</gene>
<feature type="compositionally biased region" description="Low complexity" evidence="2">
    <location>
        <begin position="355"/>
        <end position="373"/>
    </location>
</feature>
<dbReference type="Proteomes" id="UP001150925">
    <property type="component" value="Unassembled WGS sequence"/>
</dbReference>
<feature type="coiled-coil region" evidence="1">
    <location>
        <begin position="58"/>
        <end position="106"/>
    </location>
</feature>
<sequence>MRGPTVAKGVMRAKTRPPGTTPDTPTVATTPCPTTKKRLWMNTPGEPRTANPLAALRKDELIRLLMEVRNDNEVLSKQLNETREQVTALQEDLRATTQRVAEMAENNSLIKTVQTKEHYVEQTEVNNKVQTNEDNPSGPQETTDTPALMNSAQPLTYRTWADVIRGATPAKRRLLREVLPAPRQDLTTIVVTGVTGRISAIKGLLTESGLRKPFPINIETLHDNTTLMSFPTSMEDEFLKAADTGLIGHQRIPVQEANKVAHLNWTPQLKKAIGARLSKRVAEFWYRRPMLHTQITQWMEALELPILSNEEMIEHARMARYKKNTHTRKSPRALPPRDAEPQLTPCSPKPVDKIGGLATTAPQTTQPGTPLPAIEEPDKVASPLDISMVTEPHLEKPSRSLMNSRNDNTQ</sequence>
<feature type="region of interest" description="Disordered" evidence="2">
    <location>
        <begin position="321"/>
        <end position="410"/>
    </location>
</feature>
<keyword evidence="4" id="KW-1185">Reference proteome</keyword>
<comment type="caution">
    <text evidence="3">The sequence shown here is derived from an EMBL/GenBank/DDBJ whole genome shotgun (WGS) entry which is preliminary data.</text>
</comment>
<reference evidence="3" key="1">
    <citation type="submission" date="2022-07" db="EMBL/GenBank/DDBJ databases">
        <title>Phylogenomic reconstructions and comparative analyses of Kickxellomycotina fungi.</title>
        <authorList>
            <person name="Reynolds N.K."/>
            <person name="Stajich J.E."/>
            <person name="Barry K."/>
            <person name="Grigoriev I.V."/>
            <person name="Crous P."/>
            <person name="Smith M.E."/>
        </authorList>
    </citation>
    <scope>NUCLEOTIDE SEQUENCE</scope>
    <source>
        <strain evidence="3">RSA 1196</strain>
    </source>
</reference>